<dbReference type="Pfam" id="PF25962">
    <property type="entry name" value="TIL_OTOGL_Mucin"/>
    <property type="match status" value="1"/>
</dbReference>
<dbReference type="Pfam" id="PF00094">
    <property type="entry name" value="VWD"/>
    <property type="match status" value="1"/>
</dbReference>
<dbReference type="GO" id="GO:0031012">
    <property type="term" value="C:extracellular matrix"/>
    <property type="evidence" value="ECO:0007669"/>
    <property type="project" value="TreeGrafter"/>
</dbReference>
<organism evidence="4 5">
    <name type="scientific">Astyanax mexicanus</name>
    <name type="common">Blind cave fish</name>
    <name type="synonym">Astyanax fasciatus mexicanus</name>
    <dbReference type="NCBI Taxonomy" id="7994"/>
    <lineage>
        <taxon>Eukaryota</taxon>
        <taxon>Metazoa</taxon>
        <taxon>Chordata</taxon>
        <taxon>Craniata</taxon>
        <taxon>Vertebrata</taxon>
        <taxon>Euteleostomi</taxon>
        <taxon>Actinopterygii</taxon>
        <taxon>Neopterygii</taxon>
        <taxon>Teleostei</taxon>
        <taxon>Ostariophysi</taxon>
        <taxon>Characiformes</taxon>
        <taxon>Characoidei</taxon>
        <taxon>Acestrorhamphidae</taxon>
        <taxon>Acestrorhamphinae</taxon>
        <taxon>Astyanax</taxon>
    </lineage>
</organism>
<evidence type="ECO:0000259" key="3">
    <source>
        <dbReference type="PROSITE" id="PS51233"/>
    </source>
</evidence>
<sequence length="216" mass="23987">LYWDNKTSLHIRLSPSFQGKVCGLCGNYDGNGKNDFVTRAGEEVVEPLKFGNSWRVFTTCSKAKIVSSPCELRPHRHTWAAQHCNIINEEGVFGLCHNLVDRSKYYDICMQDTCACDTGGDCECFCTAVAAYAAACREQGVCISWRTPTICPLFCDYYNSPGGCEWHYQSCGDPCIKTCTNPSGNCSNITSIKVEGKNFFSNFTTVWSYEGCLSQS</sequence>
<proteinExistence type="predicted"/>
<dbReference type="Ensembl" id="ENSAMXT00005031120.1">
    <property type="protein sequence ID" value="ENSAMXP00005028340.1"/>
    <property type="gene ID" value="ENSAMXG00005014143.1"/>
</dbReference>
<dbReference type="Pfam" id="PF08742">
    <property type="entry name" value="C8"/>
    <property type="match status" value="1"/>
</dbReference>
<evidence type="ECO:0000256" key="2">
    <source>
        <dbReference type="ARBA" id="ARBA00023180"/>
    </source>
</evidence>
<dbReference type="InterPro" id="IPR001846">
    <property type="entry name" value="VWF_type-D"/>
</dbReference>
<dbReference type="PANTHER" id="PTHR11339">
    <property type="entry name" value="EXTRACELLULAR MATRIX GLYCOPROTEIN RELATED"/>
    <property type="match status" value="1"/>
</dbReference>
<keyword evidence="2" id="KW-0325">Glycoprotein</keyword>
<dbReference type="GO" id="GO:0005615">
    <property type="term" value="C:extracellular space"/>
    <property type="evidence" value="ECO:0007669"/>
    <property type="project" value="TreeGrafter"/>
</dbReference>
<name>A0A8B9JYG9_ASTMX</name>
<dbReference type="SMART" id="SM00832">
    <property type="entry name" value="C8"/>
    <property type="match status" value="1"/>
</dbReference>
<dbReference type="InterPro" id="IPR014853">
    <property type="entry name" value="VWF/SSPO/ZAN-like_Cys-rich_dom"/>
</dbReference>
<dbReference type="InterPro" id="IPR050780">
    <property type="entry name" value="Mucin_vWF_Thrombospondin_sf"/>
</dbReference>
<dbReference type="Proteomes" id="UP000694621">
    <property type="component" value="Unplaced"/>
</dbReference>
<dbReference type="InterPro" id="IPR058753">
    <property type="entry name" value="TIL_OTOGL_Mucin"/>
</dbReference>
<evidence type="ECO:0000256" key="1">
    <source>
        <dbReference type="ARBA" id="ARBA00023157"/>
    </source>
</evidence>
<evidence type="ECO:0000313" key="5">
    <source>
        <dbReference type="Proteomes" id="UP000694621"/>
    </source>
</evidence>
<protein>
    <recommendedName>
        <fullName evidence="3">VWFD domain-containing protein</fullName>
    </recommendedName>
</protein>
<reference evidence="4" key="1">
    <citation type="submission" date="2025-08" db="UniProtKB">
        <authorList>
            <consortium name="Ensembl"/>
        </authorList>
    </citation>
    <scope>IDENTIFICATION</scope>
</reference>
<dbReference type="PROSITE" id="PS51233">
    <property type="entry name" value="VWFD"/>
    <property type="match status" value="1"/>
</dbReference>
<accession>A0A8B9JYG9</accession>
<keyword evidence="1" id="KW-1015">Disulfide bond</keyword>
<feature type="domain" description="VWFD" evidence="3">
    <location>
        <begin position="1"/>
        <end position="61"/>
    </location>
</feature>
<dbReference type="AlphaFoldDB" id="A0A8B9JYG9"/>
<dbReference type="PANTHER" id="PTHR11339:SF408">
    <property type="entry name" value="MUCIN-5B"/>
    <property type="match status" value="1"/>
</dbReference>
<evidence type="ECO:0000313" key="4">
    <source>
        <dbReference type="Ensembl" id="ENSAMXP00005028340.1"/>
    </source>
</evidence>